<evidence type="ECO:0000313" key="1">
    <source>
        <dbReference type="EMBL" id="GIU49066.1"/>
    </source>
</evidence>
<proteinExistence type="predicted"/>
<dbReference type="GO" id="GO:0008168">
    <property type="term" value="F:methyltransferase activity"/>
    <property type="evidence" value="ECO:0007669"/>
    <property type="project" value="UniProtKB-KW"/>
</dbReference>
<dbReference type="Gene3D" id="3.40.50.150">
    <property type="entry name" value="Vaccinia Virus protein VP39"/>
    <property type="match status" value="1"/>
</dbReference>
<dbReference type="EMBL" id="BPFB01000034">
    <property type="protein sequence ID" value="GIU49066.1"/>
    <property type="molecule type" value="Genomic_DNA"/>
</dbReference>
<reference evidence="1 2" key="1">
    <citation type="submission" date="2021-05" db="EMBL/GenBank/DDBJ databases">
        <title>Molecular characterization for Shewanella algae harboring chromosomal blaOXA-55-like strains isolated from clinical and environment sample.</title>
        <authorList>
            <person name="Ohama Y."/>
            <person name="Aoki K."/>
            <person name="Harada S."/>
            <person name="Moriya K."/>
            <person name="Ishii Y."/>
            <person name="Tateda K."/>
        </authorList>
    </citation>
    <scope>NUCLEOTIDE SEQUENCE [LARGE SCALE GENOMIC DNA]</scope>
    <source>
        <strain evidence="1 2">LMG 23746</strain>
    </source>
</reference>
<organism evidence="1 2">
    <name type="scientific">Shewanella algidipiscicola</name>
    <dbReference type="NCBI Taxonomy" id="614070"/>
    <lineage>
        <taxon>Bacteria</taxon>
        <taxon>Pseudomonadati</taxon>
        <taxon>Pseudomonadota</taxon>
        <taxon>Gammaproteobacteria</taxon>
        <taxon>Alteromonadales</taxon>
        <taxon>Shewanellaceae</taxon>
        <taxon>Shewanella</taxon>
    </lineage>
</organism>
<protein>
    <submittedName>
        <fullName evidence="1">2-polyprenyl-3-methyl-5-hydroxy-6-metoxy-1, 4-benzoquinol methylase</fullName>
    </submittedName>
</protein>
<gene>
    <name evidence="1" type="ORF">TUM4630_26850</name>
</gene>
<keyword evidence="2" id="KW-1185">Reference proteome</keyword>
<dbReference type="Pfam" id="PF13489">
    <property type="entry name" value="Methyltransf_23"/>
    <property type="match status" value="1"/>
</dbReference>
<accession>A0ABQ4PLS8</accession>
<dbReference type="GO" id="GO:0032259">
    <property type="term" value="P:methylation"/>
    <property type="evidence" value="ECO:0007669"/>
    <property type="project" value="UniProtKB-KW"/>
</dbReference>
<dbReference type="InterPro" id="IPR029063">
    <property type="entry name" value="SAM-dependent_MTases_sf"/>
</dbReference>
<sequence length="229" mass="26208">MRPLTWIIEIGNTVSCCPLCKSPSLTEFHQDKQRAYVICAVCQLVTVPDQYLLSAADEKAFYDNHQNNSDDLGYRRFLSRTWSPLLPRLTPTMQGLDFGCGPGPTISVMADDAGITMANYDLYYFNHPELLARQYDFITMTEVIEHVADSAALLQQLDALLKPNGVLAIMTKRVLGAEEFARWHYKNDLTHIRFYSIATFEWIARQLQWQLEVIDNDVVFFTKMVLAKS</sequence>
<name>A0ABQ4PLS8_9GAMM</name>
<dbReference type="SUPFAM" id="SSF53335">
    <property type="entry name" value="S-adenosyl-L-methionine-dependent methyltransferases"/>
    <property type="match status" value="1"/>
</dbReference>
<comment type="caution">
    <text evidence="1">The sequence shown here is derived from an EMBL/GenBank/DDBJ whole genome shotgun (WGS) entry which is preliminary data.</text>
</comment>
<keyword evidence="1" id="KW-0489">Methyltransferase</keyword>
<keyword evidence="1" id="KW-0808">Transferase</keyword>
<evidence type="ECO:0000313" key="2">
    <source>
        <dbReference type="Proteomes" id="UP000761574"/>
    </source>
</evidence>
<dbReference type="Proteomes" id="UP000761574">
    <property type="component" value="Unassembled WGS sequence"/>
</dbReference>